<accession>A0A914WSD7</accession>
<evidence type="ECO:0000256" key="1">
    <source>
        <dbReference type="SAM" id="MobiDB-lite"/>
    </source>
</evidence>
<dbReference type="WBParaSite" id="PSAMB.scaffold507size54856.g6489.t1">
    <property type="protein sequence ID" value="PSAMB.scaffold507size54856.g6489.t1"/>
    <property type="gene ID" value="PSAMB.scaffold507size54856.g6489"/>
</dbReference>
<feature type="region of interest" description="Disordered" evidence="1">
    <location>
        <begin position="62"/>
        <end position="111"/>
    </location>
</feature>
<proteinExistence type="predicted"/>
<protein>
    <submittedName>
        <fullName evidence="3">Uncharacterized protein</fullName>
    </submittedName>
</protein>
<sequence length="195" mass="21018">MLSSVAATAAAVEAYASSAARQKAAQGGSVHRSSHLPRAVSSLMDGHAVFVLHYARTKAFRRPTQRPRLGGRQRQCGKPLAEDGTTDGCRRFGRQSSGQGERGASSRGLQPDRLRCSPLIFGRSNFVIYESIESASSRSFAHPRADRIARLRRAGSWGVLFLGDATTRPPYPDSIAVSWRRAMASGGDTAAANRF</sequence>
<feature type="compositionally biased region" description="Basic residues" evidence="1">
    <location>
        <begin position="62"/>
        <end position="71"/>
    </location>
</feature>
<organism evidence="2 3">
    <name type="scientific">Plectus sambesii</name>
    <dbReference type="NCBI Taxonomy" id="2011161"/>
    <lineage>
        <taxon>Eukaryota</taxon>
        <taxon>Metazoa</taxon>
        <taxon>Ecdysozoa</taxon>
        <taxon>Nematoda</taxon>
        <taxon>Chromadorea</taxon>
        <taxon>Plectida</taxon>
        <taxon>Plectina</taxon>
        <taxon>Plectoidea</taxon>
        <taxon>Plectidae</taxon>
        <taxon>Plectus</taxon>
    </lineage>
</organism>
<keyword evidence="2" id="KW-1185">Reference proteome</keyword>
<evidence type="ECO:0000313" key="3">
    <source>
        <dbReference type="WBParaSite" id="PSAMB.scaffold507size54856.g6489.t1"/>
    </source>
</evidence>
<dbReference type="AlphaFoldDB" id="A0A914WSD7"/>
<dbReference type="Proteomes" id="UP000887566">
    <property type="component" value="Unplaced"/>
</dbReference>
<name>A0A914WSD7_9BILA</name>
<reference evidence="3" key="1">
    <citation type="submission" date="2022-11" db="UniProtKB">
        <authorList>
            <consortium name="WormBaseParasite"/>
        </authorList>
    </citation>
    <scope>IDENTIFICATION</scope>
</reference>
<evidence type="ECO:0000313" key="2">
    <source>
        <dbReference type="Proteomes" id="UP000887566"/>
    </source>
</evidence>